<evidence type="ECO:0000313" key="1">
    <source>
        <dbReference type="EMBL" id="OGM25859.1"/>
    </source>
</evidence>
<reference evidence="1 2" key="1">
    <citation type="journal article" date="2016" name="Nat. Commun.">
        <title>Thousands of microbial genomes shed light on interconnected biogeochemical processes in an aquifer system.</title>
        <authorList>
            <person name="Anantharaman K."/>
            <person name="Brown C.T."/>
            <person name="Hug L.A."/>
            <person name="Sharon I."/>
            <person name="Castelle C.J."/>
            <person name="Probst A.J."/>
            <person name="Thomas B.C."/>
            <person name="Singh A."/>
            <person name="Wilkins M.J."/>
            <person name="Karaoz U."/>
            <person name="Brodie E.L."/>
            <person name="Williams K.H."/>
            <person name="Hubbard S.S."/>
            <person name="Banfield J.F."/>
        </authorList>
    </citation>
    <scope>NUCLEOTIDE SEQUENCE [LARGE SCALE GENOMIC DNA]</scope>
</reference>
<dbReference type="AlphaFoldDB" id="A0A1F7YG48"/>
<evidence type="ECO:0000313" key="2">
    <source>
        <dbReference type="Proteomes" id="UP000179221"/>
    </source>
</evidence>
<accession>A0A1F7YG48</accession>
<gene>
    <name evidence="1" type="ORF">A2628_04765</name>
</gene>
<name>A0A1F7YG48_9BACT</name>
<dbReference type="EMBL" id="MGGL01000018">
    <property type="protein sequence ID" value="OGM25859.1"/>
    <property type="molecule type" value="Genomic_DNA"/>
</dbReference>
<dbReference type="Proteomes" id="UP000179221">
    <property type="component" value="Unassembled WGS sequence"/>
</dbReference>
<sequence>MAERKKGFYCNITRRWNVCAAVNQFEWIQLRLDEAQKAYKEASELSNPEAIEAKLEDGRQLEQAATETQAEVKYCSRCPLRIK</sequence>
<comment type="caution">
    <text evidence="1">The sequence shown here is derived from an EMBL/GenBank/DDBJ whole genome shotgun (WGS) entry which is preliminary data.</text>
</comment>
<proteinExistence type="predicted"/>
<protein>
    <submittedName>
        <fullName evidence="1">Uncharacterized protein</fullName>
    </submittedName>
</protein>
<organism evidence="1 2">
    <name type="scientific">Candidatus Woesebacteria bacterium RIFCSPHIGHO2_01_FULL_40_22</name>
    <dbReference type="NCBI Taxonomy" id="1802499"/>
    <lineage>
        <taxon>Bacteria</taxon>
        <taxon>Candidatus Woeseibacteriota</taxon>
    </lineage>
</organism>